<sequence length="387" mass="42275">MQFLHSKNIIYALAGLCCMLVGVGIARFAYTPIMPLMIDHHWLNKLEAGYLGGINFLGYFLGAIFAKSCTHVLGERKAIQCALISCVISLFLCGFPIGFYWLDFWRFLAGFGGALLMVTTSSLIFSNTPEKLKGITGGVIFTGIGLGIVLSGTVIPYTIKVGLSFTWFILALISLITGLFAWFNLPTSKDSAQVPHPKALQNNRMNLPFFILAGAYFLFGIGFTPHTLFLIEYIISNLHYSTELAGFNWSLFGIGTVVGTLSSGLIADRVGVTKCLIAAYLIGVLAILLIILPHNPVLIMLSSLLMGMLFLSIVSLSSAQLSEMVPHQDYSLLWGIMTAFFAVSQTLSAYGMSYLIHKIPRGYDWSFLISLTSLAIAAIMTTALIKR</sequence>
<dbReference type="InterPro" id="IPR020846">
    <property type="entry name" value="MFS_dom"/>
</dbReference>
<dbReference type="AlphaFoldDB" id="A0AAX1EHC8"/>
<dbReference type="PANTHER" id="PTHR23537:SF1">
    <property type="entry name" value="SUGAR TRANSPORTER"/>
    <property type="match status" value="1"/>
</dbReference>
<feature type="transmembrane region" description="Helical" evidence="4">
    <location>
        <begin position="298"/>
        <end position="319"/>
    </location>
</feature>
<evidence type="ECO:0000256" key="3">
    <source>
        <dbReference type="ARBA" id="ARBA00023136"/>
    </source>
</evidence>
<feature type="transmembrane region" description="Helical" evidence="4">
    <location>
        <begin position="206"/>
        <end position="235"/>
    </location>
</feature>
<feature type="transmembrane region" description="Helical" evidence="4">
    <location>
        <begin position="365"/>
        <end position="385"/>
    </location>
</feature>
<dbReference type="Pfam" id="PF06779">
    <property type="entry name" value="MFS_4"/>
    <property type="match status" value="1"/>
</dbReference>
<proteinExistence type="predicted"/>
<accession>A0AAX1EHC8</accession>
<feature type="transmembrane region" description="Helical" evidence="4">
    <location>
        <begin position="107"/>
        <end position="126"/>
    </location>
</feature>
<feature type="transmembrane region" description="Helical" evidence="4">
    <location>
        <begin position="247"/>
        <end position="267"/>
    </location>
</feature>
<protein>
    <submittedName>
        <fullName evidence="6">YbfB/YjiJ family MFS transporter</fullName>
    </submittedName>
</protein>
<dbReference type="SUPFAM" id="SSF103473">
    <property type="entry name" value="MFS general substrate transporter"/>
    <property type="match status" value="1"/>
</dbReference>
<organism evidence="6 7">
    <name type="scientific">Legionella israelensis</name>
    <dbReference type="NCBI Taxonomy" id="454"/>
    <lineage>
        <taxon>Bacteria</taxon>
        <taxon>Pseudomonadati</taxon>
        <taxon>Pseudomonadota</taxon>
        <taxon>Gammaproteobacteria</taxon>
        <taxon>Legionellales</taxon>
        <taxon>Legionellaceae</taxon>
        <taxon>Legionella</taxon>
    </lineage>
</organism>
<feature type="transmembrane region" description="Helical" evidence="4">
    <location>
        <begin position="78"/>
        <end position="101"/>
    </location>
</feature>
<dbReference type="InterPro" id="IPR036259">
    <property type="entry name" value="MFS_trans_sf"/>
</dbReference>
<feature type="transmembrane region" description="Helical" evidence="4">
    <location>
        <begin position="274"/>
        <end position="292"/>
    </location>
</feature>
<reference evidence="6 7" key="1">
    <citation type="submission" date="2019-03" db="EMBL/GenBank/DDBJ databases">
        <title>Diverse conjugative elements silence natural transformation in Legionella species.</title>
        <authorList>
            <person name="Durieux I."/>
            <person name="Ginevra C."/>
            <person name="Attaiech L."/>
            <person name="Picq K."/>
            <person name="Juan P.A."/>
            <person name="Jarraud S."/>
            <person name="Charpentier X."/>
        </authorList>
    </citation>
    <scope>NUCLEOTIDE SEQUENCE [LARGE SCALE GENOMIC DNA]</scope>
    <source>
        <strain evidence="6 7">HL-0427-4011</strain>
    </source>
</reference>
<keyword evidence="2 4" id="KW-1133">Transmembrane helix</keyword>
<keyword evidence="3 4" id="KW-0472">Membrane</keyword>
<dbReference type="Proteomes" id="UP000295517">
    <property type="component" value="Chromosome"/>
</dbReference>
<dbReference type="Gene3D" id="1.20.1250.20">
    <property type="entry name" value="MFS general substrate transporter like domains"/>
    <property type="match status" value="2"/>
</dbReference>
<dbReference type="InterPro" id="IPR010645">
    <property type="entry name" value="MFS_4"/>
</dbReference>
<dbReference type="RefSeq" id="WP_135060799.1">
    <property type="nucleotide sequence ID" value="NZ_CP038254.1"/>
</dbReference>
<evidence type="ECO:0000313" key="6">
    <source>
        <dbReference type="EMBL" id="QBR84596.1"/>
    </source>
</evidence>
<evidence type="ECO:0000256" key="2">
    <source>
        <dbReference type="ARBA" id="ARBA00022989"/>
    </source>
</evidence>
<keyword evidence="1 4" id="KW-0812">Transmembrane</keyword>
<dbReference type="GO" id="GO:0005886">
    <property type="term" value="C:plasma membrane"/>
    <property type="evidence" value="ECO:0007669"/>
    <property type="project" value="TreeGrafter"/>
</dbReference>
<dbReference type="PROSITE" id="PS50850">
    <property type="entry name" value="MFS"/>
    <property type="match status" value="1"/>
</dbReference>
<feature type="transmembrane region" description="Helical" evidence="4">
    <location>
        <begin position="50"/>
        <end position="66"/>
    </location>
</feature>
<evidence type="ECO:0000313" key="7">
    <source>
        <dbReference type="Proteomes" id="UP000295517"/>
    </source>
</evidence>
<gene>
    <name evidence="6" type="ORF">E3983_09600</name>
</gene>
<evidence type="ECO:0000256" key="4">
    <source>
        <dbReference type="SAM" id="Phobius"/>
    </source>
</evidence>
<dbReference type="PANTHER" id="PTHR23537">
    <property type="match status" value="1"/>
</dbReference>
<evidence type="ECO:0000259" key="5">
    <source>
        <dbReference type="PROSITE" id="PS50850"/>
    </source>
</evidence>
<feature type="transmembrane region" description="Helical" evidence="4">
    <location>
        <begin position="138"/>
        <end position="159"/>
    </location>
</feature>
<dbReference type="GO" id="GO:0022857">
    <property type="term" value="F:transmembrane transporter activity"/>
    <property type="evidence" value="ECO:0007669"/>
    <property type="project" value="InterPro"/>
</dbReference>
<evidence type="ECO:0000256" key="1">
    <source>
        <dbReference type="ARBA" id="ARBA00022692"/>
    </source>
</evidence>
<feature type="transmembrane region" description="Helical" evidence="4">
    <location>
        <begin position="9"/>
        <end position="30"/>
    </location>
</feature>
<feature type="transmembrane region" description="Helical" evidence="4">
    <location>
        <begin position="165"/>
        <end position="185"/>
    </location>
</feature>
<name>A0AAX1EHC8_9GAMM</name>
<feature type="domain" description="Major facilitator superfamily (MFS) profile" evidence="5">
    <location>
        <begin position="10"/>
        <end position="387"/>
    </location>
</feature>
<feature type="transmembrane region" description="Helical" evidence="4">
    <location>
        <begin position="331"/>
        <end position="353"/>
    </location>
</feature>
<dbReference type="EMBL" id="CP038254">
    <property type="protein sequence ID" value="QBR84596.1"/>
    <property type="molecule type" value="Genomic_DNA"/>
</dbReference>